<proteinExistence type="predicted"/>
<organism evidence="1">
    <name type="scientific">Brassica cretica</name>
    <name type="common">Mustard</name>
    <dbReference type="NCBI Taxonomy" id="69181"/>
    <lineage>
        <taxon>Eukaryota</taxon>
        <taxon>Viridiplantae</taxon>
        <taxon>Streptophyta</taxon>
        <taxon>Embryophyta</taxon>
        <taxon>Tracheophyta</taxon>
        <taxon>Spermatophyta</taxon>
        <taxon>Magnoliopsida</taxon>
        <taxon>eudicotyledons</taxon>
        <taxon>Gunneridae</taxon>
        <taxon>Pentapetalae</taxon>
        <taxon>rosids</taxon>
        <taxon>malvids</taxon>
        <taxon>Brassicales</taxon>
        <taxon>Brassicaceae</taxon>
        <taxon>Brassiceae</taxon>
        <taxon>Brassica</taxon>
    </lineage>
</organism>
<accession>A0A8S9JRL1</accession>
<name>A0A8S9JRL1_BRACR</name>
<comment type="caution">
    <text evidence="1">The sequence shown here is derived from an EMBL/GenBank/DDBJ whole genome shotgun (WGS) entry which is preliminary data.</text>
</comment>
<reference evidence="1" key="1">
    <citation type="submission" date="2019-12" db="EMBL/GenBank/DDBJ databases">
        <title>Genome sequencing and annotation of Brassica cretica.</title>
        <authorList>
            <person name="Studholme D.J."/>
            <person name="Sarris P.F."/>
        </authorList>
    </citation>
    <scope>NUCLEOTIDE SEQUENCE</scope>
    <source>
        <strain evidence="1">PFS-102/07</strain>
        <tissue evidence="1">Leaf</tissue>
    </source>
</reference>
<protein>
    <submittedName>
        <fullName evidence="1">Uncharacterized protein</fullName>
    </submittedName>
</protein>
<evidence type="ECO:0000313" key="1">
    <source>
        <dbReference type="EMBL" id="KAF2585180.1"/>
    </source>
</evidence>
<sequence length="164" mass="18898">MGDKDFWKSISVSCDKMIAQLGEIMEIAKNIQATLKRERMKKQAELETIILKESLQLLVILEPEESNLIESETLLQQDPLLVVLQSNNILVLETERSLNSKKSTIAPAVVKYSFLIKSNNRESEKWLLPYGCLDTISWSLRTSSEWKRGIIIRDYGQIDYDILH</sequence>
<dbReference type="EMBL" id="QGKY02000246">
    <property type="protein sequence ID" value="KAF2585180.1"/>
    <property type="molecule type" value="Genomic_DNA"/>
</dbReference>
<gene>
    <name evidence="1" type="ORF">F2Q70_00034581</name>
</gene>
<dbReference type="AlphaFoldDB" id="A0A8S9JRL1"/>